<sequence>MTRRTAQDALRHCHLAEAAAGFASRPLVSHAPTASVSKPEKPLDRLSAEARDARPERAL</sequence>
<dbReference type="AlphaFoldDB" id="A0A0T6LKK7"/>
<accession>A0A0T6LKK7</accession>
<proteinExistence type="predicted"/>
<gene>
    <name evidence="2" type="ORF">AQ490_11435</name>
</gene>
<comment type="caution">
    <text evidence="2">The sequence shown here is derived from an EMBL/GenBank/DDBJ whole genome shotgun (WGS) entry which is preliminary data.</text>
</comment>
<keyword evidence="3" id="KW-1185">Reference proteome</keyword>
<feature type="region of interest" description="Disordered" evidence="1">
    <location>
        <begin position="24"/>
        <end position="59"/>
    </location>
</feature>
<name>A0A0T6LKK7_WENVI</name>
<organism evidence="2 3">
    <name type="scientific">Wenjunlia vitaminophila</name>
    <name type="common">Streptomyces vitaminophilus</name>
    <dbReference type="NCBI Taxonomy" id="76728"/>
    <lineage>
        <taxon>Bacteria</taxon>
        <taxon>Bacillati</taxon>
        <taxon>Actinomycetota</taxon>
        <taxon>Actinomycetes</taxon>
        <taxon>Kitasatosporales</taxon>
        <taxon>Streptomycetaceae</taxon>
        <taxon>Wenjunlia</taxon>
    </lineage>
</organism>
<evidence type="ECO:0000256" key="1">
    <source>
        <dbReference type="SAM" id="MobiDB-lite"/>
    </source>
</evidence>
<dbReference type="Proteomes" id="UP000050867">
    <property type="component" value="Unassembled WGS sequence"/>
</dbReference>
<protein>
    <submittedName>
        <fullName evidence="2">Uncharacterized protein</fullName>
    </submittedName>
</protein>
<dbReference type="EMBL" id="LLZU01000039">
    <property type="protein sequence ID" value="KRV46500.1"/>
    <property type="molecule type" value="Genomic_DNA"/>
</dbReference>
<evidence type="ECO:0000313" key="2">
    <source>
        <dbReference type="EMBL" id="KRV46500.1"/>
    </source>
</evidence>
<feature type="compositionally biased region" description="Basic and acidic residues" evidence="1">
    <location>
        <begin position="38"/>
        <end position="59"/>
    </location>
</feature>
<dbReference type="RefSeq" id="WP_018386589.1">
    <property type="nucleotide sequence ID" value="NZ_LLZU01000039.1"/>
</dbReference>
<reference evidence="2 3" key="1">
    <citation type="submission" date="2015-10" db="EMBL/GenBank/DDBJ databases">
        <title>Draft genome sequence of pyrrolomycin-producing Streptomyces vitaminophilus.</title>
        <authorList>
            <person name="Graham D.E."/>
            <person name="Mahan K.M."/>
            <person name="Klingeman D.M."/>
            <person name="Hettich R.L."/>
            <person name="Parry R.J."/>
        </authorList>
    </citation>
    <scope>NUCLEOTIDE SEQUENCE [LARGE SCALE GENOMIC DNA]</scope>
    <source>
        <strain evidence="2 3">ATCC 31673</strain>
    </source>
</reference>
<dbReference type="STRING" id="76728.AQ490_11435"/>
<evidence type="ECO:0000313" key="3">
    <source>
        <dbReference type="Proteomes" id="UP000050867"/>
    </source>
</evidence>